<reference evidence="2 3" key="1">
    <citation type="submission" date="2018-11" db="EMBL/GenBank/DDBJ databases">
        <title>Whole genome sequence of Streptomyces paromomycinus NBRC 15454(T).</title>
        <authorList>
            <person name="Komaki H."/>
            <person name="Tamura T."/>
        </authorList>
    </citation>
    <scope>NUCLEOTIDE SEQUENCE [LARGE SCALE GENOMIC DNA]</scope>
    <source>
        <strain evidence="2 3">NBRC 15454</strain>
    </source>
</reference>
<evidence type="ECO:0000313" key="3">
    <source>
        <dbReference type="Proteomes" id="UP000286746"/>
    </source>
</evidence>
<evidence type="ECO:0000256" key="1">
    <source>
        <dbReference type="SAM" id="MobiDB-lite"/>
    </source>
</evidence>
<dbReference type="Proteomes" id="UP000286746">
    <property type="component" value="Unassembled WGS sequence"/>
</dbReference>
<dbReference type="EMBL" id="BHZD01000001">
    <property type="protein sequence ID" value="GCD41304.1"/>
    <property type="molecule type" value="Genomic_DNA"/>
</dbReference>
<feature type="region of interest" description="Disordered" evidence="1">
    <location>
        <begin position="1"/>
        <end position="47"/>
    </location>
</feature>
<gene>
    <name evidence="2" type="ORF">GKJPGBOP_00957</name>
</gene>
<protein>
    <submittedName>
        <fullName evidence="2">Uncharacterized protein</fullName>
    </submittedName>
</protein>
<evidence type="ECO:0000313" key="2">
    <source>
        <dbReference type="EMBL" id="GCD41304.1"/>
    </source>
</evidence>
<dbReference type="RefSeq" id="WP_246177203.1">
    <property type="nucleotide sequence ID" value="NZ_BHZD01000001.1"/>
</dbReference>
<name>A0A401VW64_STREY</name>
<accession>A0A401VW64</accession>
<organism evidence="2 3">
    <name type="scientific">Streptomyces paromomycinus</name>
    <name type="common">Streptomyces rimosus subsp. paromomycinus</name>
    <dbReference type="NCBI Taxonomy" id="92743"/>
    <lineage>
        <taxon>Bacteria</taxon>
        <taxon>Bacillati</taxon>
        <taxon>Actinomycetota</taxon>
        <taxon>Actinomycetes</taxon>
        <taxon>Kitasatosporales</taxon>
        <taxon>Streptomycetaceae</taxon>
        <taxon>Streptomyces</taxon>
    </lineage>
</organism>
<comment type="caution">
    <text evidence="2">The sequence shown here is derived from an EMBL/GenBank/DDBJ whole genome shotgun (WGS) entry which is preliminary data.</text>
</comment>
<feature type="compositionally biased region" description="Pro residues" evidence="1">
    <location>
        <begin position="20"/>
        <end position="33"/>
    </location>
</feature>
<keyword evidence="3" id="KW-1185">Reference proteome</keyword>
<sequence length="47" mass="5132">MRELRVAPLADDGKHAGPPSDKPWTPPPSPPSPDGNGRVLMDEDLKW</sequence>
<dbReference type="AlphaFoldDB" id="A0A401VW64"/>
<feature type="compositionally biased region" description="Basic and acidic residues" evidence="1">
    <location>
        <begin position="1"/>
        <end position="15"/>
    </location>
</feature>
<proteinExistence type="predicted"/>